<dbReference type="PANTHER" id="PTHR41244">
    <property type="entry name" value="RHAMNAN SYNTHESIS F"/>
    <property type="match status" value="1"/>
</dbReference>
<gene>
    <name evidence="2" type="ORF">ERS852560_01221</name>
</gene>
<proteinExistence type="predicted"/>
<protein>
    <submittedName>
        <fullName evidence="2">Uncharacterized protein</fullName>
    </submittedName>
</protein>
<organism evidence="2 3">
    <name type="scientific">Parabacteroides distasonis</name>
    <dbReference type="NCBI Taxonomy" id="823"/>
    <lineage>
        <taxon>Bacteria</taxon>
        <taxon>Pseudomonadati</taxon>
        <taxon>Bacteroidota</taxon>
        <taxon>Bacteroidia</taxon>
        <taxon>Bacteroidales</taxon>
        <taxon>Tannerellaceae</taxon>
        <taxon>Parabacteroides</taxon>
    </lineage>
</organism>
<keyword evidence="1" id="KW-0732">Signal</keyword>
<dbReference type="AlphaFoldDB" id="A0A174T0J0"/>
<name>A0A174T0J0_PARDI</name>
<sequence>MRKCSVFYGTLLALVLVSLGVKADNNGNENVRHSGKTSEYTVAAYIWPSCHDDPMGREVLWPEKTGEWEIIKKGNPRFPGHYQPKIPLWGYELDNDPKVMERWIEAATDHGVNTFIFDWYWFNNGPFLEGC</sequence>
<feature type="signal peptide" evidence="1">
    <location>
        <begin position="1"/>
        <end position="23"/>
    </location>
</feature>
<evidence type="ECO:0000256" key="1">
    <source>
        <dbReference type="SAM" id="SignalP"/>
    </source>
</evidence>
<evidence type="ECO:0000313" key="3">
    <source>
        <dbReference type="Proteomes" id="UP000095332"/>
    </source>
</evidence>
<dbReference type="PANTHER" id="PTHR41244:SF1">
    <property type="entry name" value="GLYCOSYLTRANSFERASE"/>
    <property type="match status" value="1"/>
</dbReference>
<dbReference type="Proteomes" id="UP000095332">
    <property type="component" value="Unassembled WGS sequence"/>
</dbReference>
<reference evidence="2 3" key="1">
    <citation type="submission" date="2015-09" db="EMBL/GenBank/DDBJ databases">
        <authorList>
            <consortium name="Pathogen Informatics"/>
        </authorList>
    </citation>
    <scope>NUCLEOTIDE SEQUENCE [LARGE SCALE GENOMIC DNA]</scope>
    <source>
        <strain evidence="2 3">2789STDY5834948</strain>
    </source>
</reference>
<accession>A0A174T0J0</accession>
<dbReference type="InterPro" id="IPR032719">
    <property type="entry name" value="WbsX"/>
</dbReference>
<feature type="chain" id="PRO_5008033400" evidence="1">
    <location>
        <begin position="24"/>
        <end position="131"/>
    </location>
</feature>
<dbReference type="Gene3D" id="3.20.20.80">
    <property type="entry name" value="Glycosidases"/>
    <property type="match status" value="1"/>
</dbReference>
<evidence type="ECO:0000313" key="2">
    <source>
        <dbReference type="EMBL" id="CUQ01448.1"/>
    </source>
</evidence>
<dbReference type="EMBL" id="CZBM01000003">
    <property type="protein sequence ID" value="CUQ01448.1"/>
    <property type="molecule type" value="Genomic_DNA"/>
</dbReference>
<dbReference type="Pfam" id="PF14307">
    <property type="entry name" value="Glyco_tran_WbsX"/>
    <property type="match status" value="1"/>
</dbReference>